<comment type="caution">
    <text evidence="2">The sequence shown here is derived from an EMBL/GenBank/DDBJ whole genome shotgun (WGS) entry which is preliminary data.</text>
</comment>
<evidence type="ECO:0000313" key="2">
    <source>
        <dbReference type="EMBL" id="MFB9690775.1"/>
    </source>
</evidence>
<dbReference type="RefSeq" id="WP_378206714.1">
    <property type="nucleotide sequence ID" value="NZ_JBHMBK010000060.1"/>
</dbReference>
<dbReference type="Proteomes" id="UP001589535">
    <property type="component" value="Unassembled WGS sequence"/>
</dbReference>
<accession>A0ABV5UKD2</accession>
<evidence type="ECO:0000313" key="3">
    <source>
        <dbReference type="Proteomes" id="UP001589535"/>
    </source>
</evidence>
<dbReference type="Pfam" id="PF04149">
    <property type="entry name" value="DUF397"/>
    <property type="match status" value="1"/>
</dbReference>
<dbReference type="EMBL" id="JBHMBK010000060">
    <property type="protein sequence ID" value="MFB9690775.1"/>
    <property type="molecule type" value="Genomic_DNA"/>
</dbReference>
<gene>
    <name evidence="2" type="ORF">ACFFTO_41950</name>
</gene>
<sequence length="51" mass="5448">MKSSTSGSGGNDDCVEVATTLGHVFLRDSKFPHPVLAFTHTAWGAFLETHS</sequence>
<proteinExistence type="predicted"/>
<evidence type="ECO:0000259" key="1">
    <source>
        <dbReference type="Pfam" id="PF04149"/>
    </source>
</evidence>
<keyword evidence="3" id="KW-1185">Reference proteome</keyword>
<dbReference type="InterPro" id="IPR007278">
    <property type="entry name" value="DUF397"/>
</dbReference>
<feature type="domain" description="DUF397" evidence="1">
    <location>
        <begin position="2"/>
        <end position="48"/>
    </location>
</feature>
<reference evidence="2 3" key="1">
    <citation type="submission" date="2024-09" db="EMBL/GenBank/DDBJ databases">
        <authorList>
            <person name="Sun Q."/>
            <person name="Mori K."/>
        </authorList>
    </citation>
    <scope>NUCLEOTIDE SEQUENCE [LARGE SCALE GENOMIC DNA]</scope>
    <source>
        <strain evidence="2 3">JCM 13852</strain>
    </source>
</reference>
<name>A0ABV5UKD2_9PSEU</name>
<organism evidence="2 3">
    <name type="scientific">Amycolatopsis plumensis</name>
    <dbReference type="NCBI Taxonomy" id="236508"/>
    <lineage>
        <taxon>Bacteria</taxon>
        <taxon>Bacillati</taxon>
        <taxon>Actinomycetota</taxon>
        <taxon>Actinomycetes</taxon>
        <taxon>Pseudonocardiales</taxon>
        <taxon>Pseudonocardiaceae</taxon>
        <taxon>Amycolatopsis</taxon>
    </lineage>
</organism>
<protein>
    <submittedName>
        <fullName evidence="2">DUF397 domain-containing protein</fullName>
    </submittedName>
</protein>